<evidence type="ECO:0000313" key="2">
    <source>
        <dbReference type="EMBL" id="PIP58393.1"/>
    </source>
</evidence>
<comment type="caution">
    <text evidence="2">The sequence shown here is derived from an EMBL/GenBank/DDBJ whole genome shotgun (WGS) entry which is preliminary data.</text>
</comment>
<reference evidence="2 3" key="1">
    <citation type="submission" date="2017-09" db="EMBL/GenBank/DDBJ databases">
        <title>Depth-based differentiation of microbial function through sediment-hosted aquifers and enrichment of novel symbionts in the deep terrestrial subsurface.</title>
        <authorList>
            <person name="Probst A.J."/>
            <person name="Ladd B."/>
            <person name="Jarett J.K."/>
            <person name="Geller-Mcgrath D.E."/>
            <person name="Sieber C.M."/>
            <person name="Emerson J.B."/>
            <person name="Anantharaman K."/>
            <person name="Thomas B.C."/>
            <person name="Malmstrom R."/>
            <person name="Stieglmeier M."/>
            <person name="Klingl A."/>
            <person name="Woyke T."/>
            <person name="Ryan C.M."/>
            <person name="Banfield J.F."/>
        </authorList>
    </citation>
    <scope>NUCLEOTIDE SEQUENCE [LARGE SCALE GENOMIC DNA]</scope>
    <source>
        <strain evidence="2">CG22_combo_CG10-13_8_21_14_all_37_9</strain>
    </source>
</reference>
<keyword evidence="1" id="KW-1133">Transmembrane helix</keyword>
<gene>
    <name evidence="2" type="ORF">COX02_00510</name>
</gene>
<dbReference type="AlphaFoldDB" id="A0A2H0BL39"/>
<sequence length="203" mass="22675">MEPVNQSYIPKKTFSPTVLAPRRSETNNFFGVISFALLALSLIALAGAFAINYWIYSDIYSPCGESGRCGLQESLKHDRESLGFSNLERAKRIEVKTTRGQALIDSHVNVVAIFKQVLNPLTIDNVGYTNFKFDQKGLTISGVAKSYQDVAYQAKVFAGDQAKDKISTYNFYDLDLDQLGNVIFKLDLSIDPIVINFQKQTNL</sequence>
<name>A0A2H0BL39_9BACT</name>
<organism evidence="2 3">
    <name type="scientific">Candidatus Vogelbacteria bacterium CG22_combo_CG10-13_8_21_14_all_37_9</name>
    <dbReference type="NCBI Taxonomy" id="1975046"/>
    <lineage>
        <taxon>Bacteria</taxon>
        <taxon>Candidatus Vogeliibacteriota</taxon>
    </lineage>
</organism>
<keyword evidence="1" id="KW-0472">Membrane</keyword>
<evidence type="ECO:0000313" key="3">
    <source>
        <dbReference type="Proteomes" id="UP000229334"/>
    </source>
</evidence>
<keyword evidence="1" id="KW-0812">Transmembrane</keyword>
<protein>
    <submittedName>
        <fullName evidence="2">Uncharacterized protein</fullName>
    </submittedName>
</protein>
<evidence type="ECO:0000256" key="1">
    <source>
        <dbReference type="SAM" id="Phobius"/>
    </source>
</evidence>
<feature type="transmembrane region" description="Helical" evidence="1">
    <location>
        <begin position="29"/>
        <end position="56"/>
    </location>
</feature>
<proteinExistence type="predicted"/>
<accession>A0A2H0BL39</accession>
<dbReference type="Proteomes" id="UP000229334">
    <property type="component" value="Unassembled WGS sequence"/>
</dbReference>
<dbReference type="EMBL" id="PCSX01000010">
    <property type="protein sequence ID" value="PIP58393.1"/>
    <property type="molecule type" value="Genomic_DNA"/>
</dbReference>